<dbReference type="CDD" id="cd09276">
    <property type="entry name" value="Rnase_HI_RT_non_LTR"/>
    <property type="match status" value="1"/>
</dbReference>
<reference evidence="3" key="1">
    <citation type="submission" date="2025-08" db="UniProtKB">
        <authorList>
            <consortium name="RefSeq"/>
        </authorList>
    </citation>
    <scope>IDENTIFICATION</scope>
    <source>
        <strain evidence="3">USDA-PBARC FA_bdor</strain>
        <tissue evidence="3">Whole organism</tissue>
    </source>
</reference>
<dbReference type="OrthoDB" id="7701141at2759"/>
<keyword evidence="2" id="KW-1185">Reference proteome</keyword>
<dbReference type="AlphaFoldDB" id="A0A9R1TB19"/>
<accession>A0A9R1TB19</accession>
<dbReference type="GO" id="GO:0003676">
    <property type="term" value="F:nucleic acid binding"/>
    <property type="evidence" value="ECO:0007669"/>
    <property type="project" value="InterPro"/>
</dbReference>
<dbReference type="InterPro" id="IPR036397">
    <property type="entry name" value="RNaseH_sf"/>
</dbReference>
<organism evidence="2 3">
    <name type="scientific">Fopius arisanus</name>
    <dbReference type="NCBI Taxonomy" id="64838"/>
    <lineage>
        <taxon>Eukaryota</taxon>
        <taxon>Metazoa</taxon>
        <taxon>Ecdysozoa</taxon>
        <taxon>Arthropoda</taxon>
        <taxon>Hexapoda</taxon>
        <taxon>Insecta</taxon>
        <taxon>Pterygota</taxon>
        <taxon>Neoptera</taxon>
        <taxon>Endopterygota</taxon>
        <taxon>Hymenoptera</taxon>
        <taxon>Apocrita</taxon>
        <taxon>Ichneumonoidea</taxon>
        <taxon>Braconidae</taxon>
        <taxon>Opiinae</taxon>
        <taxon>Fopius</taxon>
    </lineage>
</organism>
<dbReference type="InterPro" id="IPR012337">
    <property type="entry name" value="RNaseH-like_sf"/>
</dbReference>
<proteinExistence type="predicted"/>
<dbReference type="GO" id="GO:0004523">
    <property type="term" value="F:RNA-DNA hybrid ribonuclease activity"/>
    <property type="evidence" value="ECO:0007669"/>
    <property type="project" value="InterPro"/>
</dbReference>
<dbReference type="PROSITE" id="PS50879">
    <property type="entry name" value="RNASE_H_1"/>
    <property type="match status" value="1"/>
</dbReference>
<dbReference type="InterPro" id="IPR002156">
    <property type="entry name" value="RNaseH_domain"/>
</dbReference>
<feature type="domain" description="RNase H type-1" evidence="1">
    <location>
        <begin position="29"/>
        <end position="159"/>
    </location>
</feature>
<protein>
    <recommendedName>
        <fullName evidence="1">RNase H type-1 domain-containing protein</fullName>
    </recommendedName>
</protein>
<dbReference type="Proteomes" id="UP000694866">
    <property type="component" value="Unplaced"/>
</dbReference>
<dbReference type="Gene3D" id="3.30.420.10">
    <property type="entry name" value="Ribonuclease H-like superfamily/Ribonuclease H"/>
    <property type="match status" value="1"/>
</dbReference>
<sequence>MTKKYQIRKAFKTYIPEKENWKTVSETPATNVMHWYRDGSGYKGCFGAGLYEPGKNYKRNWFLGTMATVFQAEVLGIKKCSELLVSRMTTKKHIFVWSDSQAAIKALLNPSADSKLGWETMESLQKLGTNNTVTLSWILVHEHIHDNEMAVGLVKQGATQGESPKAWKYKICRKARAIMPDPSKKRSKHLLVMDRKSLAIMITLLTGHDRFKEHCRVIGMDSDGRCRFYNETKEDSLHILCDCPALAATKLRWWGTAFLTTSQVTSKEATDLLRLGKKAGLHI</sequence>
<dbReference type="RefSeq" id="XP_011305778.1">
    <property type="nucleotide sequence ID" value="XM_011307476.1"/>
</dbReference>
<evidence type="ECO:0000313" key="3">
    <source>
        <dbReference type="RefSeq" id="XP_011305778.1"/>
    </source>
</evidence>
<evidence type="ECO:0000259" key="1">
    <source>
        <dbReference type="PROSITE" id="PS50879"/>
    </source>
</evidence>
<dbReference type="SUPFAM" id="SSF53098">
    <property type="entry name" value="Ribonuclease H-like"/>
    <property type="match status" value="1"/>
</dbReference>
<dbReference type="GeneID" id="105268160"/>
<evidence type="ECO:0000313" key="2">
    <source>
        <dbReference type="Proteomes" id="UP000694866"/>
    </source>
</evidence>
<gene>
    <name evidence="3" type="primary">LOC105268160</name>
</gene>
<dbReference type="KEGG" id="fas:105268160"/>
<name>A0A9R1TB19_9HYME</name>